<reference evidence="4 5" key="1">
    <citation type="journal article" date="2017" name="G3 (Bethesda)">
        <title>First Draft Genome Sequence of the Pathogenic Fungus Lomentospora prolificans (Formerly Scedosporium prolificans).</title>
        <authorList>
            <person name="Luo R."/>
            <person name="Zimin A."/>
            <person name="Workman R."/>
            <person name="Fan Y."/>
            <person name="Pertea G."/>
            <person name="Grossman N."/>
            <person name="Wear M.P."/>
            <person name="Jia B."/>
            <person name="Miller H."/>
            <person name="Casadevall A."/>
            <person name="Timp W."/>
            <person name="Zhang S.X."/>
            <person name="Salzberg S.L."/>
        </authorList>
    </citation>
    <scope>NUCLEOTIDE SEQUENCE [LARGE SCALE GENOMIC DNA]</scope>
    <source>
        <strain evidence="4 5">JHH-5317</strain>
    </source>
</reference>
<evidence type="ECO:0000313" key="4">
    <source>
        <dbReference type="EMBL" id="PKS10305.1"/>
    </source>
</evidence>
<proteinExistence type="inferred from homology"/>
<dbReference type="VEuPathDB" id="FungiDB:jhhlp_002056"/>
<dbReference type="STRING" id="41688.A0A2N3NCY3"/>
<name>A0A2N3NCY3_9PEZI</name>
<feature type="compositionally biased region" description="Basic and acidic residues" evidence="2">
    <location>
        <begin position="158"/>
        <end position="167"/>
    </location>
</feature>
<dbReference type="EMBL" id="NLAX01000008">
    <property type="protein sequence ID" value="PKS10305.1"/>
    <property type="molecule type" value="Genomic_DNA"/>
</dbReference>
<evidence type="ECO:0000259" key="3">
    <source>
        <dbReference type="Pfam" id="PF08574"/>
    </source>
</evidence>
<evidence type="ECO:0000313" key="5">
    <source>
        <dbReference type="Proteomes" id="UP000233524"/>
    </source>
</evidence>
<protein>
    <recommendedName>
        <fullName evidence="3">Transcription factor Iwr1 domain-containing protein</fullName>
    </recommendedName>
</protein>
<gene>
    <name evidence="4" type="ORF">jhhlp_002056</name>
</gene>
<accession>A0A2N3NCY3</accession>
<feature type="domain" description="Transcription factor Iwr1" evidence="3">
    <location>
        <begin position="324"/>
        <end position="394"/>
    </location>
</feature>
<comment type="caution">
    <text evidence="4">The sequence shown here is derived from an EMBL/GenBank/DDBJ whole genome shotgun (WGS) entry which is preliminary data.</text>
</comment>
<dbReference type="PANTHER" id="PTHR28063:SF1">
    <property type="entry name" value="RNA POLYMERASE II NUCLEAR LOCALIZATION PROTEIN IWR1"/>
    <property type="match status" value="1"/>
</dbReference>
<dbReference type="Pfam" id="PF08574">
    <property type="entry name" value="Iwr1"/>
    <property type="match status" value="1"/>
</dbReference>
<feature type="region of interest" description="Disordered" evidence="2">
    <location>
        <begin position="144"/>
        <end position="217"/>
    </location>
</feature>
<sequence length="469" mass="52807">MSVPPEIIRVKRKRDDDSVPVAFLQLDETTKRHCSGNWVYQRRDPKILQAAHDIRPVIHSTKPDDVSSANKQQFSTGGGVDVGMGQREFIMSKASFAKLPNTSGQLSSKKRRHATAIFIERDPKKSCQSSLITSVMPIDAEAGAIGSNATKTPLNKGFRHDQSHPNQEHSGGSKGGLDPTTDEEPKRLKRPGRIVRDQPRPSEVGNATTSTPLPEYHHDMDKLASEMGAWTMDEIQRNIDQLESQSHRAQPSASLRPQHQPPIQKWKGSRSTLSLKPKVPIQRYAERHPEMEAKDTVLPDADTAANQTLDTVGMVDTEMDVDGDWIEEIYQRVPASKLDATVPRSNVGVIRFGDEKEELFFYGAGEGDSDAEMWEDEEDENAEDYYGADYPEDEVDVDDEFDRNAYKYRTGNASDEEEYDLHDYNEEDDEFNEFEDDNGDGHIVAGEDPEVAIRKIRQFLNRHRDAGLN</sequence>
<dbReference type="AlphaFoldDB" id="A0A2N3NCY3"/>
<evidence type="ECO:0000256" key="1">
    <source>
        <dbReference type="ARBA" id="ARBA00010218"/>
    </source>
</evidence>
<dbReference type="PANTHER" id="PTHR28063">
    <property type="entry name" value="RNA POLYMERASE II NUCLEAR LOCALIZATION PROTEIN IWR1"/>
    <property type="match status" value="1"/>
</dbReference>
<dbReference type="InterPro" id="IPR040150">
    <property type="entry name" value="Iwr1"/>
</dbReference>
<organism evidence="4 5">
    <name type="scientific">Lomentospora prolificans</name>
    <dbReference type="NCBI Taxonomy" id="41688"/>
    <lineage>
        <taxon>Eukaryota</taxon>
        <taxon>Fungi</taxon>
        <taxon>Dikarya</taxon>
        <taxon>Ascomycota</taxon>
        <taxon>Pezizomycotina</taxon>
        <taxon>Sordariomycetes</taxon>
        <taxon>Hypocreomycetidae</taxon>
        <taxon>Microascales</taxon>
        <taxon>Microascaceae</taxon>
        <taxon>Lomentospora</taxon>
    </lineage>
</organism>
<evidence type="ECO:0000256" key="2">
    <source>
        <dbReference type="SAM" id="MobiDB-lite"/>
    </source>
</evidence>
<dbReference type="GO" id="GO:0006606">
    <property type="term" value="P:protein import into nucleus"/>
    <property type="evidence" value="ECO:0007669"/>
    <property type="project" value="InterPro"/>
</dbReference>
<dbReference type="InParanoid" id="A0A2N3NCY3"/>
<keyword evidence="5" id="KW-1185">Reference proteome</keyword>
<dbReference type="Proteomes" id="UP000233524">
    <property type="component" value="Unassembled WGS sequence"/>
</dbReference>
<feature type="region of interest" description="Disordered" evidence="2">
    <location>
        <begin position="243"/>
        <end position="272"/>
    </location>
</feature>
<dbReference type="InterPro" id="IPR013883">
    <property type="entry name" value="TF_Iwr1_dom"/>
</dbReference>
<dbReference type="GO" id="GO:0005737">
    <property type="term" value="C:cytoplasm"/>
    <property type="evidence" value="ECO:0007669"/>
    <property type="project" value="TreeGrafter"/>
</dbReference>
<feature type="compositionally biased region" description="Polar residues" evidence="2">
    <location>
        <begin position="243"/>
        <end position="257"/>
    </location>
</feature>
<comment type="similarity">
    <text evidence="1">Belongs to the IWR1/SLC7A6OS family.</text>
</comment>
<feature type="region of interest" description="Disordered" evidence="2">
    <location>
        <begin position="60"/>
        <end position="80"/>
    </location>
</feature>
<dbReference type="OrthoDB" id="6255506at2759"/>